<evidence type="ECO:0000256" key="4">
    <source>
        <dbReference type="ARBA" id="ARBA00022801"/>
    </source>
</evidence>
<dbReference type="EMBL" id="FNYH01000018">
    <property type="protein sequence ID" value="SEI91950.1"/>
    <property type="molecule type" value="Genomic_DNA"/>
</dbReference>
<keyword evidence="6" id="KW-0175">Coiled coil</keyword>
<feature type="coiled-coil region" evidence="6">
    <location>
        <begin position="140"/>
        <end position="175"/>
    </location>
</feature>
<dbReference type="OrthoDB" id="9771229at2"/>
<protein>
    <submittedName>
        <fullName evidence="9">TIGR00255 family protein</fullName>
    </submittedName>
</protein>
<gene>
    <name evidence="9" type="ORF">SAMN05421831_11822</name>
</gene>
<evidence type="ECO:0000259" key="7">
    <source>
        <dbReference type="Pfam" id="PF03755"/>
    </source>
</evidence>
<dbReference type="GO" id="GO:0004521">
    <property type="term" value="F:RNA endonuclease activity"/>
    <property type="evidence" value="ECO:0007669"/>
    <property type="project" value="InterPro"/>
</dbReference>
<dbReference type="InterPro" id="IPR013551">
    <property type="entry name" value="YicC-like_C"/>
</dbReference>
<dbReference type="InterPro" id="IPR005229">
    <property type="entry name" value="YicC/YloC-like"/>
</dbReference>
<evidence type="ECO:0000256" key="3">
    <source>
        <dbReference type="ARBA" id="ARBA00022759"/>
    </source>
</evidence>
<evidence type="ECO:0000313" key="9">
    <source>
        <dbReference type="EMBL" id="SEI91950.1"/>
    </source>
</evidence>
<dbReference type="AlphaFoldDB" id="A0A1H6UUF5"/>
<dbReference type="Pfam" id="PF08340">
    <property type="entry name" value="YicC-like_C"/>
    <property type="match status" value="1"/>
</dbReference>
<dbReference type="InterPro" id="IPR013527">
    <property type="entry name" value="YicC-like_N"/>
</dbReference>
<accession>A0A1H6UUF5</accession>
<evidence type="ECO:0000256" key="6">
    <source>
        <dbReference type="SAM" id="Coils"/>
    </source>
</evidence>
<comment type="cofactor">
    <cofactor evidence="1">
        <name>a divalent metal cation</name>
        <dbReference type="ChEBI" id="CHEBI:60240"/>
    </cofactor>
</comment>
<keyword evidence="3" id="KW-0255">Endonuclease</keyword>
<sequence length="291" mass="32888">MIHSMTAFARYQSTLEDGTSLTWEIRAVNQRYLEPSFRMPEQVRELEFALREQMRKHLHRGKVEASLKIQSPQDSQIQPEINQPALAQLAAQLNQIQAALKFPLQADPLALLQWPGIVSQQAIAPEVLFTQVQAGFVQALQALQAARAREGQALADLIEQRLAQMQAIVSELQTQVPLWVKAQADLLMQRLAAAKVELDPQRLEAEIVLQAQKADVAEELDRLQTHIQEVQRIMRQKQAGPVGRRLDFLVQELNREANTLAAKAVVIESTQKAVDLKVLIEQIREQVQNIE</sequence>
<dbReference type="NCBIfam" id="TIGR00255">
    <property type="entry name" value="YicC/YloC family endoribonuclease"/>
    <property type="match status" value="1"/>
</dbReference>
<dbReference type="GO" id="GO:0016787">
    <property type="term" value="F:hydrolase activity"/>
    <property type="evidence" value="ECO:0007669"/>
    <property type="project" value="UniProtKB-KW"/>
</dbReference>
<dbReference type="STRING" id="64971.SAMN05421831_11822"/>
<organism evidence="9 10">
    <name type="scientific">Allopseudospirillum japonicum</name>
    <dbReference type="NCBI Taxonomy" id="64971"/>
    <lineage>
        <taxon>Bacteria</taxon>
        <taxon>Pseudomonadati</taxon>
        <taxon>Pseudomonadota</taxon>
        <taxon>Gammaproteobacteria</taxon>
        <taxon>Oceanospirillales</taxon>
        <taxon>Oceanospirillaceae</taxon>
        <taxon>Allopseudospirillum</taxon>
    </lineage>
</organism>
<name>A0A1H6UUF5_9GAMM</name>
<dbReference type="Pfam" id="PF03755">
    <property type="entry name" value="YicC-like_N"/>
    <property type="match status" value="1"/>
</dbReference>
<proteinExistence type="inferred from homology"/>
<dbReference type="Proteomes" id="UP000242999">
    <property type="component" value="Unassembled WGS sequence"/>
</dbReference>
<feature type="domain" description="Endoribonuclease YicC-like N-terminal" evidence="7">
    <location>
        <begin position="2"/>
        <end position="155"/>
    </location>
</feature>
<comment type="similarity">
    <text evidence="5">Belongs to the YicC/YloC family.</text>
</comment>
<keyword evidence="4" id="KW-0378">Hydrolase</keyword>
<dbReference type="PANTHER" id="PTHR30636:SF3">
    <property type="entry name" value="UPF0701 PROTEIN YICC"/>
    <property type="match status" value="1"/>
</dbReference>
<feature type="domain" description="Endoribonuclease YicC-like C-terminal" evidence="8">
    <location>
        <begin position="175"/>
        <end position="291"/>
    </location>
</feature>
<evidence type="ECO:0000259" key="8">
    <source>
        <dbReference type="Pfam" id="PF08340"/>
    </source>
</evidence>
<dbReference type="RefSeq" id="WP_093312446.1">
    <property type="nucleotide sequence ID" value="NZ_FNYH01000018.1"/>
</dbReference>
<dbReference type="PANTHER" id="PTHR30636">
    <property type="entry name" value="UPF0701 PROTEIN YICC"/>
    <property type="match status" value="1"/>
</dbReference>
<keyword evidence="2" id="KW-0540">Nuclease</keyword>
<evidence type="ECO:0000313" key="10">
    <source>
        <dbReference type="Proteomes" id="UP000242999"/>
    </source>
</evidence>
<evidence type="ECO:0000256" key="2">
    <source>
        <dbReference type="ARBA" id="ARBA00022722"/>
    </source>
</evidence>
<evidence type="ECO:0000256" key="5">
    <source>
        <dbReference type="ARBA" id="ARBA00035648"/>
    </source>
</evidence>
<evidence type="ECO:0000256" key="1">
    <source>
        <dbReference type="ARBA" id="ARBA00001968"/>
    </source>
</evidence>
<reference evidence="10" key="1">
    <citation type="submission" date="2016-10" db="EMBL/GenBank/DDBJ databases">
        <authorList>
            <person name="Varghese N."/>
            <person name="Submissions S."/>
        </authorList>
    </citation>
    <scope>NUCLEOTIDE SEQUENCE [LARGE SCALE GENOMIC DNA]</scope>
    <source>
        <strain evidence="10">DSM 7165</strain>
    </source>
</reference>
<keyword evidence="10" id="KW-1185">Reference proteome</keyword>